<gene>
    <name evidence="2" type="ORF">SETIT_9G415400v2</name>
</gene>
<evidence type="ECO:0000256" key="1">
    <source>
        <dbReference type="SAM" id="MobiDB-lite"/>
    </source>
</evidence>
<protein>
    <submittedName>
        <fullName evidence="2">Uncharacterized protein</fullName>
    </submittedName>
</protein>
<organism evidence="2">
    <name type="scientific">Setaria italica</name>
    <name type="common">Foxtail millet</name>
    <name type="synonym">Panicum italicum</name>
    <dbReference type="NCBI Taxonomy" id="4555"/>
    <lineage>
        <taxon>Eukaryota</taxon>
        <taxon>Viridiplantae</taxon>
        <taxon>Streptophyta</taxon>
        <taxon>Embryophyta</taxon>
        <taxon>Tracheophyta</taxon>
        <taxon>Spermatophyta</taxon>
        <taxon>Magnoliopsida</taxon>
        <taxon>Liliopsida</taxon>
        <taxon>Poales</taxon>
        <taxon>Poaceae</taxon>
        <taxon>PACMAD clade</taxon>
        <taxon>Panicoideae</taxon>
        <taxon>Panicodae</taxon>
        <taxon>Paniceae</taxon>
        <taxon>Cenchrinae</taxon>
        <taxon>Setaria</taxon>
    </lineage>
</organism>
<reference evidence="2" key="2">
    <citation type="submission" date="2015-07" db="EMBL/GenBank/DDBJ databases">
        <authorList>
            <person name="Noorani M."/>
        </authorList>
    </citation>
    <scope>NUCLEOTIDE SEQUENCE</scope>
    <source>
        <strain evidence="2">Yugu1</strain>
    </source>
</reference>
<feature type="region of interest" description="Disordered" evidence="1">
    <location>
        <begin position="35"/>
        <end position="59"/>
    </location>
</feature>
<evidence type="ECO:0000313" key="2">
    <source>
        <dbReference type="EMBL" id="RCV44953.1"/>
    </source>
</evidence>
<dbReference type="EMBL" id="CM003536">
    <property type="protein sequence ID" value="RCV44952.1"/>
    <property type="molecule type" value="Genomic_DNA"/>
</dbReference>
<dbReference type="EMBL" id="CM003536">
    <property type="protein sequence ID" value="RCV44954.1"/>
    <property type="molecule type" value="Genomic_DNA"/>
</dbReference>
<dbReference type="AlphaFoldDB" id="A0A368SRE6"/>
<feature type="region of interest" description="Disordered" evidence="1">
    <location>
        <begin position="125"/>
        <end position="144"/>
    </location>
</feature>
<name>A0A368SRE6_SETIT</name>
<dbReference type="EMBL" id="CM003536">
    <property type="protein sequence ID" value="RCV44953.1"/>
    <property type="molecule type" value="Genomic_DNA"/>
</dbReference>
<accession>A0A368SRE6</accession>
<sequence length="180" mass="18558">MKDAWAPLPSDVYGRTRLPAYRNSEGAAVLGSCAVRGRGSTPGEQGLQRGSAPSANPKHQIPAASSIICHHRFPYLPPPPPSAASPSTFLGSGEVLHKLSPCSLVPAVSGGIPHSSVHAVRRSVEPAAPGSQDRGVAGHAAKGHGAGCVETEHQLMNLIHHAEVEVAVDVKNKGCVRDAA</sequence>
<reference evidence="2" key="1">
    <citation type="journal article" date="2012" name="Nat. Biotechnol.">
        <title>Reference genome sequence of the model plant Setaria.</title>
        <authorList>
            <person name="Bennetzen J.L."/>
            <person name="Schmutz J."/>
            <person name="Wang H."/>
            <person name="Percifield R."/>
            <person name="Hawkins J."/>
            <person name="Pontaroli A.C."/>
            <person name="Estep M."/>
            <person name="Feng L."/>
            <person name="Vaughn J.N."/>
            <person name="Grimwood J."/>
            <person name="Jenkins J."/>
            <person name="Barry K."/>
            <person name="Lindquist E."/>
            <person name="Hellsten U."/>
            <person name="Deshpande S."/>
            <person name="Wang X."/>
            <person name="Wu X."/>
            <person name="Mitros T."/>
            <person name="Triplett J."/>
            <person name="Yang X."/>
            <person name="Ye C.Y."/>
            <person name="Mauro-Herrera M."/>
            <person name="Wang L."/>
            <person name="Li P."/>
            <person name="Sharma M."/>
            <person name="Sharma R."/>
            <person name="Ronald P.C."/>
            <person name="Panaud O."/>
            <person name="Kellogg E.A."/>
            <person name="Brutnell T.P."/>
            <person name="Doust A.N."/>
            <person name="Tuskan G.A."/>
            <person name="Rokhsar D."/>
            <person name="Devos K.M."/>
        </authorList>
    </citation>
    <scope>NUCLEOTIDE SEQUENCE [LARGE SCALE GENOMIC DNA]</scope>
    <source>
        <strain evidence="2">Yugu1</strain>
    </source>
</reference>
<proteinExistence type="predicted"/>
<dbReference type="KEGG" id="sita:101761377"/>